<reference evidence="2" key="1">
    <citation type="submission" date="2022-07" db="EMBL/GenBank/DDBJ databases">
        <title>Phylogenomic reconstructions and comparative analyses of Kickxellomycotina fungi.</title>
        <authorList>
            <person name="Reynolds N.K."/>
            <person name="Stajich J.E."/>
            <person name="Barry K."/>
            <person name="Grigoriev I.V."/>
            <person name="Crous P."/>
            <person name="Smith M.E."/>
        </authorList>
    </citation>
    <scope>NUCLEOTIDE SEQUENCE</scope>
    <source>
        <strain evidence="2">NBRC 105413</strain>
    </source>
</reference>
<organism evidence="2 3">
    <name type="scientific">Coemansia asiatica</name>
    <dbReference type="NCBI Taxonomy" id="1052880"/>
    <lineage>
        <taxon>Eukaryota</taxon>
        <taxon>Fungi</taxon>
        <taxon>Fungi incertae sedis</taxon>
        <taxon>Zoopagomycota</taxon>
        <taxon>Kickxellomycotina</taxon>
        <taxon>Kickxellomycetes</taxon>
        <taxon>Kickxellales</taxon>
        <taxon>Kickxellaceae</taxon>
        <taxon>Coemansia</taxon>
    </lineage>
</organism>
<evidence type="ECO:0000256" key="1">
    <source>
        <dbReference type="SAM" id="MobiDB-lite"/>
    </source>
</evidence>
<protein>
    <submittedName>
        <fullName evidence="2">Uncharacterized protein</fullName>
    </submittedName>
</protein>
<dbReference type="AlphaFoldDB" id="A0A9W7XK38"/>
<feature type="region of interest" description="Disordered" evidence="1">
    <location>
        <begin position="1"/>
        <end position="28"/>
    </location>
</feature>
<evidence type="ECO:0000313" key="3">
    <source>
        <dbReference type="Proteomes" id="UP001145021"/>
    </source>
</evidence>
<feature type="compositionally biased region" description="Low complexity" evidence="1">
    <location>
        <begin position="1"/>
        <end position="26"/>
    </location>
</feature>
<keyword evidence="3" id="KW-1185">Reference proteome</keyword>
<dbReference type="EMBL" id="JANBOH010000139">
    <property type="protein sequence ID" value="KAJ1644835.1"/>
    <property type="molecule type" value="Genomic_DNA"/>
</dbReference>
<evidence type="ECO:0000313" key="2">
    <source>
        <dbReference type="EMBL" id="KAJ1644835.1"/>
    </source>
</evidence>
<accession>A0A9W7XK38</accession>
<gene>
    <name evidence="2" type="ORF">LPJ64_003528</name>
</gene>
<name>A0A9W7XK38_9FUNG</name>
<dbReference type="Proteomes" id="UP001145021">
    <property type="component" value="Unassembled WGS sequence"/>
</dbReference>
<proteinExistence type="predicted"/>
<comment type="caution">
    <text evidence="2">The sequence shown here is derived from an EMBL/GenBank/DDBJ whole genome shotgun (WGS) entry which is preliminary data.</text>
</comment>
<sequence>MSPTTTTTTTTTTTATTTPAASTSASKSAELTDAAIEKGERRVYWCQKHGLSVKAQFKGKWIVDLTDDEGFIVSEKNASTTIVVPGLCPFHVIAEQCADGQRVLCGGCNSHKHEDGPGIVGTTIADTSLELVLETPLITQPVPLDILIRSPELRIRALYFYIDNTFKLTYPSAYAKKLASDEPQMVTIPAKSSILHFANPACHRVLQHRALQSRIQLNKELRFSIDEWINVIDNGNMLLFWQGSRVPIPREQRFRAASPQYSLSMAFMNEFQRNMWKWFLENDAGACYLDATYSLDKEGYQLWTLFYERQGCTVPVSFLLTTAVTVRLIVSWMEELVSRVDYTAKKTLFVNSVALCNQLVYIFGDWDIRFGKYYVAQNLRSTVLRSPTPDVFPDAIRAAVANFRYDYDNSMAEIMRNKTLVGMHSYIFDHYSRWNPKTPAQKQAFEHSLDAVCRWRYLLWSTTLSCPPDSRMDSVLFYICCELLPGIEQKVNGSLDTDKWKPVPFDMDSVEMGHPDLCASLQEMTPTFLSPELICLAPKRKLVSKAIIDLHLNVCFCSNFVSQGICEHLIHCSASSIHQPRLIKLICELPDS</sequence>